<feature type="transmembrane region" description="Helical" evidence="1">
    <location>
        <begin position="17"/>
        <end position="36"/>
    </location>
</feature>
<dbReference type="Proteomes" id="UP001464378">
    <property type="component" value="Unassembled WGS sequence"/>
</dbReference>
<feature type="transmembrane region" description="Helical" evidence="1">
    <location>
        <begin position="249"/>
        <end position="268"/>
    </location>
</feature>
<comment type="caution">
    <text evidence="2">The sequence shown here is derived from an EMBL/GenBank/DDBJ whole genome shotgun (WGS) entry which is preliminary data.</text>
</comment>
<name>A0ABV1E4D7_9FIRM</name>
<feature type="transmembrane region" description="Helical" evidence="1">
    <location>
        <begin position="42"/>
        <end position="61"/>
    </location>
</feature>
<evidence type="ECO:0000313" key="2">
    <source>
        <dbReference type="EMBL" id="MEQ2442179.1"/>
    </source>
</evidence>
<feature type="transmembrane region" description="Helical" evidence="1">
    <location>
        <begin position="109"/>
        <end position="130"/>
    </location>
</feature>
<keyword evidence="1" id="KW-0472">Membrane</keyword>
<gene>
    <name evidence="2" type="ORF">WMO64_01695</name>
</gene>
<organism evidence="2 3">
    <name type="scientific">Pseudoflavonifractor intestinihominis</name>
    <dbReference type="NCBI Taxonomy" id="3133171"/>
    <lineage>
        <taxon>Bacteria</taxon>
        <taxon>Bacillati</taxon>
        <taxon>Bacillota</taxon>
        <taxon>Clostridia</taxon>
        <taxon>Eubacteriales</taxon>
        <taxon>Oscillospiraceae</taxon>
        <taxon>Pseudoflavonifractor</taxon>
    </lineage>
</organism>
<protein>
    <recommendedName>
        <fullName evidence="4">ABC transporter permease</fullName>
    </recommendedName>
</protein>
<dbReference type="EMBL" id="JBBMFK010000002">
    <property type="protein sequence ID" value="MEQ2442179.1"/>
    <property type="molecule type" value="Genomic_DNA"/>
</dbReference>
<evidence type="ECO:0000313" key="3">
    <source>
        <dbReference type="Proteomes" id="UP001464378"/>
    </source>
</evidence>
<evidence type="ECO:0000256" key="1">
    <source>
        <dbReference type="SAM" id="Phobius"/>
    </source>
</evidence>
<keyword evidence="1" id="KW-1133">Transmembrane helix</keyword>
<dbReference type="RefSeq" id="WP_349230801.1">
    <property type="nucleotide sequence ID" value="NZ_JBBMFK010000002.1"/>
</dbReference>
<accession>A0ABV1E4D7</accession>
<evidence type="ECO:0008006" key="4">
    <source>
        <dbReference type="Google" id="ProtNLM"/>
    </source>
</evidence>
<feature type="transmembrane region" description="Helical" evidence="1">
    <location>
        <begin position="150"/>
        <end position="171"/>
    </location>
</feature>
<keyword evidence="1" id="KW-0812">Transmembrane</keyword>
<feature type="transmembrane region" description="Helical" evidence="1">
    <location>
        <begin position="183"/>
        <end position="204"/>
    </location>
</feature>
<proteinExistence type="predicted"/>
<keyword evidence="3" id="KW-1185">Reference proteome</keyword>
<reference evidence="2 3" key="1">
    <citation type="submission" date="2024-03" db="EMBL/GenBank/DDBJ databases">
        <title>Human intestinal bacterial collection.</title>
        <authorList>
            <person name="Pauvert C."/>
            <person name="Hitch T.C.A."/>
            <person name="Clavel T."/>
        </authorList>
    </citation>
    <scope>NUCLEOTIDE SEQUENCE [LARGE SCALE GENOMIC DNA]</scope>
    <source>
        <strain evidence="2 3">CLA-AP-H29</strain>
    </source>
</reference>
<sequence length="274" mass="29232">MCVLSAEWKKFITFRELYAALILAVCLTLWGTIPYARDPSGFWINVYNFNVNIASILILFLQVAGLSRLFCCERAGRTDALIRVGRLGLRGTFAPKLALGLGYGAASSLFPGLLAFCLNALLCGGVPAPFGAGNSVSRIPLWETTGPLALWGWEMLFSLLGGLCAAGLVLLCSALAHRPAAAMAGAALCLALPAAFQVGLVSLFSRFLLPEGLAVIAEGLYRLSSCAWSGILSYDAQLLGGDGAPLWRPILYCLCLLGAELALTWAVWSRRARK</sequence>